<organism evidence="1">
    <name type="scientific">Medioppia subpectinata</name>
    <dbReference type="NCBI Taxonomy" id="1979941"/>
    <lineage>
        <taxon>Eukaryota</taxon>
        <taxon>Metazoa</taxon>
        <taxon>Ecdysozoa</taxon>
        <taxon>Arthropoda</taxon>
        <taxon>Chelicerata</taxon>
        <taxon>Arachnida</taxon>
        <taxon>Acari</taxon>
        <taxon>Acariformes</taxon>
        <taxon>Sarcoptiformes</taxon>
        <taxon>Oribatida</taxon>
        <taxon>Brachypylina</taxon>
        <taxon>Oppioidea</taxon>
        <taxon>Oppiidae</taxon>
        <taxon>Medioppia</taxon>
    </lineage>
</organism>
<evidence type="ECO:0000313" key="2">
    <source>
        <dbReference type="Proteomes" id="UP000759131"/>
    </source>
</evidence>
<dbReference type="EMBL" id="CAJPIZ010020897">
    <property type="protein sequence ID" value="CAG2117459.1"/>
    <property type="molecule type" value="Genomic_DNA"/>
</dbReference>
<proteinExistence type="predicted"/>
<dbReference type="AlphaFoldDB" id="A0A7R9LBH2"/>
<dbReference type="EMBL" id="OC875472">
    <property type="protein sequence ID" value="CAD7638482.1"/>
    <property type="molecule type" value="Genomic_DNA"/>
</dbReference>
<dbReference type="Proteomes" id="UP000759131">
    <property type="component" value="Unassembled WGS sequence"/>
</dbReference>
<evidence type="ECO:0000313" key="1">
    <source>
        <dbReference type="EMBL" id="CAD7638482.1"/>
    </source>
</evidence>
<feature type="non-terminal residue" evidence="1">
    <location>
        <position position="1"/>
    </location>
</feature>
<sequence length="244" mass="27758">AFADGTHDLVCSVDDSAAQIKYNLPAVGGVCNANEEAQWLIDLIDKYEIFGTGRPLPATEETIKAYCDNVLKESESNHQFANDLHVGLKNAASLKPAVREIIIAASRPDFYERFLLLCKIDVGKAKKIIKRVNARMHETKQIKWDAIGHMLEALEPDSKMSLSHVLCIARTYITITALIHEDKDGVREYVRNRLRYFQNDIEKVEEITKVRADWDCELHEYKKPTIPYKSASYVLIKVLDKLIP</sequence>
<gene>
    <name evidence="1" type="ORF">OSB1V03_LOCUS17412</name>
</gene>
<accession>A0A7R9LBH2</accession>
<protein>
    <submittedName>
        <fullName evidence="1">Uncharacterized protein</fullName>
    </submittedName>
</protein>
<reference evidence="1" key="1">
    <citation type="submission" date="2020-11" db="EMBL/GenBank/DDBJ databases">
        <authorList>
            <person name="Tran Van P."/>
        </authorList>
    </citation>
    <scope>NUCLEOTIDE SEQUENCE</scope>
</reference>
<name>A0A7R9LBH2_9ACAR</name>
<keyword evidence="2" id="KW-1185">Reference proteome</keyword>